<dbReference type="InterPro" id="IPR010130">
    <property type="entry name" value="T1SS_OMP_TolC"/>
</dbReference>
<evidence type="ECO:0000256" key="1">
    <source>
        <dbReference type="ARBA" id="ARBA00004442"/>
    </source>
</evidence>
<evidence type="ECO:0000256" key="5">
    <source>
        <dbReference type="ARBA" id="ARBA00022692"/>
    </source>
</evidence>
<keyword evidence="9" id="KW-0732">Signal</keyword>
<dbReference type="NCBIfam" id="TIGR01844">
    <property type="entry name" value="type_I_sec_TolC"/>
    <property type="match status" value="1"/>
</dbReference>
<proteinExistence type="inferred from homology"/>
<name>A0ABV9Z1T7_9HYPH</name>
<comment type="similarity">
    <text evidence="2">Belongs to the outer membrane factor (OMF) (TC 1.B.17) family.</text>
</comment>
<evidence type="ECO:0000256" key="9">
    <source>
        <dbReference type="SAM" id="SignalP"/>
    </source>
</evidence>
<evidence type="ECO:0000256" key="2">
    <source>
        <dbReference type="ARBA" id="ARBA00007613"/>
    </source>
</evidence>
<feature type="coiled-coil region" evidence="8">
    <location>
        <begin position="367"/>
        <end position="394"/>
    </location>
</feature>
<organism evidence="10 11">
    <name type="scientific">Flaviflagellibacter deserti</name>
    <dbReference type="NCBI Taxonomy" id="2267266"/>
    <lineage>
        <taxon>Bacteria</taxon>
        <taxon>Pseudomonadati</taxon>
        <taxon>Pseudomonadota</taxon>
        <taxon>Alphaproteobacteria</taxon>
        <taxon>Hyphomicrobiales</taxon>
        <taxon>Flaviflagellibacter</taxon>
    </lineage>
</organism>
<accession>A0ABV9Z1T7</accession>
<comment type="caution">
    <text evidence="10">The sequence shown here is derived from an EMBL/GenBank/DDBJ whole genome shotgun (WGS) entry which is preliminary data.</text>
</comment>
<keyword evidence="8" id="KW-0175">Coiled coil</keyword>
<dbReference type="Proteomes" id="UP001595796">
    <property type="component" value="Unassembled WGS sequence"/>
</dbReference>
<dbReference type="InterPro" id="IPR003423">
    <property type="entry name" value="OMP_efflux"/>
</dbReference>
<dbReference type="EMBL" id="JBHSJF010000006">
    <property type="protein sequence ID" value="MFC5068091.1"/>
    <property type="molecule type" value="Genomic_DNA"/>
</dbReference>
<evidence type="ECO:0000256" key="4">
    <source>
        <dbReference type="ARBA" id="ARBA00022452"/>
    </source>
</evidence>
<gene>
    <name evidence="10" type="ORF">ACFPFW_08685</name>
</gene>
<keyword evidence="4" id="KW-1134">Transmembrane beta strand</keyword>
<dbReference type="PANTHER" id="PTHR30026:SF22">
    <property type="entry name" value="OUTER MEMBRANE EFFLUX PROTEIN"/>
    <property type="match status" value="1"/>
</dbReference>
<evidence type="ECO:0000313" key="10">
    <source>
        <dbReference type="EMBL" id="MFC5068091.1"/>
    </source>
</evidence>
<dbReference type="Pfam" id="PF02321">
    <property type="entry name" value="OEP"/>
    <property type="match status" value="2"/>
</dbReference>
<dbReference type="InterPro" id="IPR051906">
    <property type="entry name" value="TolC-like"/>
</dbReference>
<keyword evidence="3" id="KW-0813">Transport</keyword>
<feature type="signal peptide" evidence="9">
    <location>
        <begin position="1"/>
        <end position="31"/>
    </location>
</feature>
<dbReference type="RefSeq" id="WP_114957587.1">
    <property type="nucleotide sequence ID" value="NZ_JBHSJF010000006.1"/>
</dbReference>
<reference evidence="11" key="1">
    <citation type="journal article" date="2019" name="Int. J. Syst. Evol. Microbiol.">
        <title>The Global Catalogue of Microorganisms (GCM) 10K type strain sequencing project: providing services to taxonomists for standard genome sequencing and annotation.</title>
        <authorList>
            <consortium name="The Broad Institute Genomics Platform"/>
            <consortium name="The Broad Institute Genome Sequencing Center for Infectious Disease"/>
            <person name="Wu L."/>
            <person name="Ma J."/>
        </authorList>
    </citation>
    <scope>NUCLEOTIDE SEQUENCE [LARGE SCALE GENOMIC DNA]</scope>
    <source>
        <strain evidence="11">CGMCC 1.16444</strain>
    </source>
</reference>
<evidence type="ECO:0000256" key="8">
    <source>
        <dbReference type="SAM" id="Coils"/>
    </source>
</evidence>
<evidence type="ECO:0000256" key="3">
    <source>
        <dbReference type="ARBA" id="ARBA00022448"/>
    </source>
</evidence>
<keyword evidence="5" id="KW-0812">Transmembrane</keyword>
<evidence type="ECO:0000313" key="11">
    <source>
        <dbReference type="Proteomes" id="UP001595796"/>
    </source>
</evidence>
<dbReference type="Gene3D" id="1.20.1600.10">
    <property type="entry name" value="Outer membrane efflux proteins (OEP)"/>
    <property type="match status" value="1"/>
</dbReference>
<feature type="chain" id="PRO_5047264568" evidence="9">
    <location>
        <begin position="32"/>
        <end position="474"/>
    </location>
</feature>
<evidence type="ECO:0000256" key="6">
    <source>
        <dbReference type="ARBA" id="ARBA00023136"/>
    </source>
</evidence>
<comment type="subcellular location">
    <subcellularLocation>
        <location evidence="1">Cell outer membrane</location>
    </subcellularLocation>
</comment>
<keyword evidence="11" id="KW-1185">Reference proteome</keyword>
<evidence type="ECO:0000256" key="7">
    <source>
        <dbReference type="ARBA" id="ARBA00023237"/>
    </source>
</evidence>
<protein>
    <submittedName>
        <fullName evidence="10">TolC family outer membrane protein</fullName>
    </submittedName>
</protein>
<keyword evidence="7" id="KW-0998">Cell outer membrane</keyword>
<dbReference type="PANTHER" id="PTHR30026">
    <property type="entry name" value="OUTER MEMBRANE PROTEIN TOLC"/>
    <property type="match status" value="1"/>
</dbReference>
<dbReference type="SUPFAM" id="SSF56954">
    <property type="entry name" value="Outer membrane efflux proteins (OEP)"/>
    <property type="match status" value="1"/>
</dbReference>
<sequence length="474" mass="51465">MKPTTRMSGALCAVPLLAVVGSIGFTAPASAETLPEALARAYEGNPTLNAQRANTRATDEAVPQALSDYRPTVIGSADAGYVDTRIKRRQEGIRSINDSEVFSRSAGVTLNQNLFNGFQTKNNVKVAESSVLASRETLLNTEQNVLFDGVEAYMNVLRDFAIFDLRRNNVDLLGEELRATNERFQVGEVTRTDTALSESRLAGARSDLSVAEANLKASRAVYRQVIGNEPTKLFPGKPVDRLLPPNLDAALQVGFKEHPATRSAFHAVDAAAAQVRVAQGVLAPSVDLQGSVSTQRDDALGGGLSGEDYTNTFNGTVLTTLTVPIYQGGQEYSVIRQAKETLGQRRLEAEIVRDQVRAAIVSAWGALEGAKSQIIAAQAQVDAAQIALNGVREENRVGQRTTLDVLNFTQDLLDARVTLITAQRDRVVASYALLQAIGRLNVVQLNLKVATYDSRIHYDQVRDRWFGQRTPDGR</sequence>
<keyword evidence="6" id="KW-0472">Membrane</keyword>